<evidence type="ECO:0000313" key="2">
    <source>
        <dbReference type="EMBL" id="TCL53081.1"/>
    </source>
</evidence>
<dbReference type="Proteomes" id="UP000295658">
    <property type="component" value="Unassembled WGS sequence"/>
</dbReference>
<protein>
    <submittedName>
        <fullName evidence="2">Stage V sporulation protein AE</fullName>
    </submittedName>
</protein>
<keyword evidence="1" id="KW-1133">Transmembrane helix</keyword>
<keyword evidence="1" id="KW-0812">Transmembrane</keyword>
<comment type="caution">
    <text evidence="2">The sequence shown here is derived from an EMBL/GenBank/DDBJ whole genome shotgun (WGS) entry which is preliminary data.</text>
</comment>
<feature type="transmembrane region" description="Helical" evidence="1">
    <location>
        <begin position="30"/>
        <end position="50"/>
    </location>
</feature>
<evidence type="ECO:0000313" key="3">
    <source>
        <dbReference type="Proteomes" id="UP000295658"/>
    </source>
</evidence>
<feature type="transmembrane region" description="Helical" evidence="1">
    <location>
        <begin position="6"/>
        <end position="23"/>
    </location>
</feature>
<dbReference type="EMBL" id="SLUL01000001">
    <property type="protein sequence ID" value="TCL53081.1"/>
    <property type="molecule type" value="Genomic_DNA"/>
</dbReference>
<dbReference type="PANTHER" id="PTHR38450:SF2">
    <property type="entry name" value="STAGE V SPORULATION PROTEIN AEB"/>
    <property type="match status" value="1"/>
</dbReference>
<proteinExistence type="predicted"/>
<organism evidence="2 3">
    <name type="scientific">Thermolongibacillus altinsuensis</name>
    <dbReference type="NCBI Taxonomy" id="575256"/>
    <lineage>
        <taxon>Bacteria</taxon>
        <taxon>Bacillati</taxon>
        <taxon>Bacillota</taxon>
        <taxon>Bacilli</taxon>
        <taxon>Bacillales</taxon>
        <taxon>Anoxybacillaceae</taxon>
        <taxon>Thermolongibacillus</taxon>
    </lineage>
</organism>
<reference evidence="2 3" key="1">
    <citation type="submission" date="2019-03" db="EMBL/GenBank/DDBJ databases">
        <title>Genomic Encyclopedia of Type Strains, Phase IV (KMG-IV): sequencing the most valuable type-strain genomes for metagenomic binning, comparative biology and taxonomic classification.</title>
        <authorList>
            <person name="Goeker M."/>
        </authorList>
    </citation>
    <scope>NUCLEOTIDE SEQUENCE [LARGE SCALE GENOMIC DNA]</scope>
    <source>
        <strain evidence="2 3">DSM 24979</strain>
    </source>
</reference>
<sequence length="108" mass="11944">MMDAYVSAFFVGGALCLIGQLLLDLVKWSFVRVMSSFVVLGVIIETFGWYDDVQTWAGAGVRTTLVHLGHACAEGVRNEHFAAAVFFFSFPVFVAFLTALMFKPRGQK</sequence>
<keyword evidence="3" id="KW-1185">Reference proteome</keyword>
<dbReference type="InterPro" id="IPR005562">
    <property type="entry name" value="SpoVA"/>
</dbReference>
<accession>A0A4R1QK85</accession>
<evidence type="ECO:0000256" key="1">
    <source>
        <dbReference type="SAM" id="Phobius"/>
    </source>
</evidence>
<dbReference type="AlphaFoldDB" id="A0A4R1QK85"/>
<feature type="transmembrane region" description="Helical" evidence="1">
    <location>
        <begin position="81"/>
        <end position="102"/>
    </location>
</feature>
<gene>
    <name evidence="2" type="ORF">EDD69_10186</name>
</gene>
<dbReference type="Pfam" id="PF03862">
    <property type="entry name" value="SpoVAC_SpoVAEB"/>
    <property type="match status" value="1"/>
</dbReference>
<keyword evidence="1" id="KW-0472">Membrane</keyword>
<dbReference type="PANTHER" id="PTHR38450">
    <property type="entry name" value="STAGE V SPORULATION PROTEIN AC-RELATED"/>
    <property type="match status" value="1"/>
</dbReference>
<name>A0A4R1QK85_9BACL</name>